<gene>
    <name evidence="2" type="primary">ORF14</name>
</gene>
<dbReference type="Proteomes" id="UP000030219">
    <property type="component" value="Segment"/>
</dbReference>
<evidence type="ECO:0000256" key="1">
    <source>
        <dbReference type="SAM" id="MobiDB-lite"/>
    </source>
</evidence>
<protein>
    <submittedName>
        <fullName evidence="2">Uncharacterized protein</fullName>
    </submittedName>
</protein>
<name>A0A0A1IUW6_9CAUD</name>
<dbReference type="KEGG" id="vg:54991784"/>
<dbReference type="GeneID" id="54991784"/>
<dbReference type="RefSeq" id="YP_009801272.1">
    <property type="nucleotide sequence ID" value="NC_047967.1"/>
</dbReference>
<organism evidence="2 3">
    <name type="scientific">Pseudomonas phage vB_PaeP_PAO1_1-15pyo</name>
    <dbReference type="NCBI Taxonomy" id="1548908"/>
    <lineage>
        <taxon>Viruses</taxon>
        <taxon>Duplodnaviria</taxon>
        <taxon>Heunggongvirae</taxon>
        <taxon>Uroviricota</taxon>
        <taxon>Caudoviricetes</taxon>
        <taxon>Autographivirales</taxon>
        <taxon>Autoscriptoviridae</taxon>
        <taxon>Krylovirinae</taxon>
        <taxon>Phikmvvirus</taxon>
        <taxon>Phikmvvirus 15pyo</taxon>
    </lineage>
</organism>
<evidence type="ECO:0000313" key="2">
    <source>
        <dbReference type="EMBL" id="CEF89893.1"/>
    </source>
</evidence>
<proteinExistence type="predicted"/>
<keyword evidence="3" id="KW-1185">Reference proteome</keyword>
<accession>A0A0A1IUW6</accession>
<feature type="region of interest" description="Disordered" evidence="1">
    <location>
        <begin position="1"/>
        <end position="28"/>
    </location>
</feature>
<sequence length="67" mass="7756">MAYREQTAGHRSRLQSGGPGRAAHTEQRRGAYGARMTWHLQDMFEARGGLRPLWEEWYQWHCAVTPG</sequence>
<dbReference type="EMBL" id="LN610580">
    <property type="protein sequence ID" value="CEF89893.1"/>
    <property type="molecule type" value="Genomic_DNA"/>
</dbReference>
<reference evidence="2 3" key="1">
    <citation type="journal article" date="2015" name="PLoS ONE">
        <title>Investigation of a Large Collection of Pseudomonas aeruginosa Bacteriophages Collected from a Single Environmental Source in Abidjan, Cote d'Ivoire.</title>
        <authorList>
            <person name="Essoh C."/>
            <person name="Latino L."/>
            <person name="Midoux C."/>
            <person name="Blouin Y."/>
            <person name="Loukou G."/>
            <person name="Nguetta S.P."/>
            <person name="Lathro S."/>
            <person name="Cablanmian A."/>
            <person name="Kouassi A.K."/>
            <person name="Vergnaud G."/>
            <person name="Pourcel C."/>
        </authorList>
    </citation>
    <scope>NUCLEOTIDE SEQUENCE [LARGE SCALE GENOMIC DNA]</scope>
    <source>
        <strain evidence="2">PAO1_1-15pyo</strain>
    </source>
</reference>
<evidence type="ECO:0000313" key="3">
    <source>
        <dbReference type="Proteomes" id="UP000030219"/>
    </source>
</evidence>